<sequence>MSLGPIMLDVAGLSLTDAERKRLLHPMVGGVILFARNYASPEQLSALTEAIRALRTPHLLIATDHEGGRVQRFREGFTVLPAMRELGRRYDDHPAQALHLAQECGYVLAAELRAHHVDISFAPVLDLDYGHSTVIGNRAFHSEPTVVADLAHALMIGMRAAGMSAVAKHFPGHGYVEADSHRALPVDARSLDDLMQADLLPYRRLIADGLPGVMPAHVRYPAVDERLAGFSPVWLQAVLRQQLGFDGAVVSDDLSMEGAGAAGDMVARAQTALDAGCDVVLVCNDPEAAECVLQGVTWQATPLGIARRARLHGRGQPPDRIQLREQERYVTAQHAIAGLGHDSGDLWAQDAGNTCGLSGANAAG</sequence>
<evidence type="ECO:0000256" key="8">
    <source>
        <dbReference type="ARBA" id="ARBA00022984"/>
    </source>
</evidence>
<keyword evidence="10" id="KW-0131">Cell cycle</keyword>
<evidence type="ECO:0000256" key="3">
    <source>
        <dbReference type="ARBA" id="ARBA00012663"/>
    </source>
</evidence>
<dbReference type="GO" id="GO:0008360">
    <property type="term" value="P:regulation of cell shape"/>
    <property type="evidence" value="ECO:0007669"/>
    <property type="project" value="UniProtKB-KW"/>
</dbReference>
<comment type="similarity">
    <text evidence="2">Belongs to the glycosyl hydrolase 3 family.</text>
</comment>
<dbReference type="InterPro" id="IPR036962">
    <property type="entry name" value="Glyco_hydro_3_N_sf"/>
</dbReference>
<keyword evidence="6 13" id="KW-0378">Hydrolase</keyword>
<evidence type="ECO:0000256" key="7">
    <source>
        <dbReference type="ARBA" id="ARBA00022960"/>
    </source>
</evidence>
<evidence type="ECO:0000313" key="13">
    <source>
        <dbReference type="EMBL" id="CBI10465.1"/>
    </source>
</evidence>
<keyword evidence="5" id="KW-0132">Cell division</keyword>
<keyword evidence="11" id="KW-0961">Cell wall biogenesis/degradation</keyword>
<dbReference type="PANTHER" id="PTHR30480">
    <property type="entry name" value="BETA-HEXOSAMINIDASE-RELATED"/>
    <property type="match status" value="1"/>
</dbReference>
<evidence type="ECO:0000256" key="11">
    <source>
        <dbReference type="ARBA" id="ARBA00023316"/>
    </source>
</evidence>
<dbReference type="GO" id="GO:0051301">
    <property type="term" value="P:cell division"/>
    <property type="evidence" value="ECO:0007669"/>
    <property type="project" value="UniProtKB-KW"/>
</dbReference>
<dbReference type="GO" id="GO:0005975">
    <property type="term" value="P:carbohydrate metabolic process"/>
    <property type="evidence" value="ECO:0007669"/>
    <property type="project" value="InterPro"/>
</dbReference>
<dbReference type="NCBIfam" id="NF003740">
    <property type="entry name" value="PRK05337.1"/>
    <property type="match status" value="1"/>
</dbReference>
<evidence type="ECO:0000256" key="2">
    <source>
        <dbReference type="ARBA" id="ARBA00005336"/>
    </source>
</evidence>
<dbReference type="InterPro" id="IPR001764">
    <property type="entry name" value="Glyco_hydro_3_N"/>
</dbReference>
<protein>
    <recommendedName>
        <fullName evidence="3">beta-N-acetylhexosaminidase</fullName>
        <ecNumber evidence="3">3.2.1.52</ecNumber>
    </recommendedName>
</protein>
<dbReference type="EMBL" id="CABR01000084">
    <property type="protein sequence ID" value="CBI10465.1"/>
    <property type="molecule type" value="Genomic_DNA"/>
</dbReference>
<accession>E6QT93</accession>
<evidence type="ECO:0000256" key="10">
    <source>
        <dbReference type="ARBA" id="ARBA00023306"/>
    </source>
</evidence>
<dbReference type="GO" id="GO:0071555">
    <property type="term" value="P:cell wall organization"/>
    <property type="evidence" value="ECO:0007669"/>
    <property type="project" value="UniProtKB-KW"/>
</dbReference>
<comment type="catalytic activity">
    <reaction evidence="1">
        <text>Hydrolysis of terminal non-reducing N-acetyl-D-hexosamine residues in N-acetyl-beta-D-hexosaminides.</text>
        <dbReference type="EC" id="3.2.1.52"/>
    </reaction>
</comment>
<dbReference type="Pfam" id="PF00933">
    <property type="entry name" value="Glyco_hydro_3"/>
    <property type="match status" value="1"/>
</dbReference>
<dbReference type="InterPro" id="IPR022956">
    <property type="entry name" value="Beta_hexosaminidase_bac"/>
</dbReference>
<keyword evidence="4" id="KW-0963">Cytoplasm</keyword>
<dbReference type="SUPFAM" id="SSF51445">
    <property type="entry name" value="(Trans)glycosidases"/>
    <property type="match status" value="1"/>
</dbReference>
<evidence type="ECO:0000256" key="5">
    <source>
        <dbReference type="ARBA" id="ARBA00022618"/>
    </source>
</evidence>
<dbReference type="InterPro" id="IPR017853">
    <property type="entry name" value="GH"/>
</dbReference>
<dbReference type="Gene3D" id="3.20.20.300">
    <property type="entry name" value="Glycoside hydrolase, family 3, N-terminal domain"/>
    <property type="match status" value="1"/>
</dbReference>
<name>E6QT93_9ZZZZ</name>
<dbReference type="InterPro" id="IPR050226">
    <property type="entry name" value="NagZ_Beta-hexosaminidase"/>
</dbReference>
<evidence type="ECO:0000256" key="6">
    <source>
        <dbReference type="ARBA" id="ARBA00022801"/>
    </source>
</evidence>
<dbReference type="AlphaFoldDB" id="E6QT93"/>
<gene>
    <name evidence="13" type="primary">nagZ</name>
    <name evidence="13" type="ORF">CARN7_1245</name>
</gene>
<dbReference type="GO" id="GO:0009254">
    <property type="term" value="P:peptidoglycan turnover"/>
    <property type="evidence" value="ECO:0007669"/>
    <property type="project" value="TreeGrafter"/>
</dbReference>
<dbReference type="HAMAP" id="MF_00364">
    <property type="entry name" value="NagZ"/>
    <property type="match status" value="1"/>
</dbReference>
<proteinExistence type="inferred from homology"/>
<dbReference type="GO" id="GO:0004563">
    <property type="term" value="F:beta-N-acetylhexosaminidase activity"/>
    <property type="evidence" value="ECO:0007669"/>
    <property type="project" value="UniProtKB-EC"/>
</dbReference>
<reference evidence="13" key="1">
    <citation type="submission" date="2009-10" db="EMBL/GenBank/DDBJ databases">
        <title>Diversity of trophic interactions inside an arsenic-rich microbial ecosystem.</title>
        <authorList>
            <person name="Bertin P.N."/>
            <person name="Heinrich-Salmeron A."/>
            <person name="Pelletier E."/>
            <person name="Goulhen-Chollet F."/>
            <person name="Arsene-Ploetze F."/>
            <person name="Gallien S."/>
            <person name="Calteau A."/>
            <person name="Vallenet D."/>
            <person name="Casiot C."/>
            <person name="Chane-Woon-Ming B."/>
            <person name="Giloteaux L."/>
            <person name="Barakat M."/>
            <person name="Bonnefoy V."/>
            <person name="Bruneel O."/>
            <person name="Chandler M."/>
            <person name="Cleiss J."/>
            <person name="Duran R."/>
            <person name="Elbaz-Poulichet F."/>
            <person name="Fonknechten N."/>
            <person name="Lauga B."/>
            <person name="Mornico D."/>
            <person name="Ortet P."/>
            <person name="Schaeffer C."/>
            <person name="Siguier P."/>
            <person name="Alexander Thil Smith A."/>
            <person name="Van Dorsselaer A."/>
            <person name="Weissenbach J."/>
            <person name="Medigue C."/>
            <person name="Le Paslier D."/>
        </authorList>
    </citation>
    <scope>NUCLEOTIDE SEQUENCE</scope>
</reference>
<evidence type="ECO:0000259" key="12">
    <source>
        <dbReference type="Pfam" id="PF00933"/>
    </source>
</evidence>
<evidence type="ECO:0000256" key="9">
    <source>
        <dbReference type="ARBA" id="ARBA00023295"/>
    </source>
</evidence>
<keyword evidence="7" id="KW-0133">Cell shape</keyword>
<dbReference type="GO" id="GO:0009252">
    <property type="term" value="P:peptidoglycan biosynthetic process"/>
    <property type="evidence" value="ECO:0007669"/>
    <property type="project" value="UniProtKB-KW"/>
</dbReference>
<dbReference type="EC" id="3.2.1.52" evidence="3"/>
<keyword evidence="9 13" id="KW-0326">Glycosidase</keyword>
<keyword evidence="8" id="KW-0573">Peptidoglycan synthesis</keyword>
<comment type="caution">
    <text evidence="13">The sequence shown here is derived from an EMBL/GenBank/DDBJ whole genome shotgun (WGS) entry which is preliminary data.</text>
</comment>
<evidence type="ECO:0000256" key="4">
    <source>
        <dbReference type="ARBA" id="ARBA00022490"/>
    </source>
</evidence>
<organism evidence="13">
    <name type="scientific">mine drainage metagenome</name>
    <dbReference type="NCBI Taxonomy" id="410659"/>
    <lineage>
        <taxon>unclassified sequences</taxon>
        <taxon>metagenomes</taxon>
        <taxon>ecological metagenomes</taxon>
    </lineage>
</organism>
<evidence type="ECO:0000256" key="1">
    <source>
        <dbReference type="ARBA" id="ARBA00001231"/>
    </source>
</evidence>
<feature type="domain" description="Glycoside hydrolase family 3 N-terminal" evidence="12">
    <location>
        <begin position="14"/>
        <end position="287"/>
    </location>
</feature>
<dbReference type="PANTHER" id="PTHR30480:SF13">
    <property type="entry name" value="BETA-HEXOSAMINIDASE"/>
    <property type="match status" value="1"/>
</dbReference>